<comment type="caution">
    <text evidence="1">The sequence shown here is derived from an EMBL/GenBank/DDBJ whole genome shotgun (WGS) entry which is preliminary data.</text>
</comment>
<proteinExistence type="predicted"/>
<keyword evidence="2" id="KW-1185">Reference proteome</keyword>
<name>A0AA41WET1_9BACT</name>
<evidence type="ECO:0000313" key="2">
    <source>
        <dbReference type="Proteomes" id="UP001165306"/>
    </source>
</evidence>
<dbReference type="EMBL" id="JAMSLR010000001">
    <property type="protein sequence ID" value="MCM8748101.1"/>
    <property type="molecule type" value="Genomic_DNA"/>
</dbReference>
<reference evidence="1" key="1">
    <citation type="submission" date="2022-06" db="EMBL/GenBank/DDBJ databases">
        <title>CFH 74404 Thermomicrobiaceae sp.</title>
        <authorList>
            <person name="Ming H."/>
            <person name="Li W.-J."/>
            <person name="Zhao Z."/>
        </authorList>
    </citation>
    <scope>NUCLEOTIDE SEQUENCE</scope>
    <source>
        <strain evidence="1">CFH 74404</strain>
    </source>
</reference>
<evidence type="ECO:0000313" key="1">
    <source>
        <dbReference type="EMBL" id="MCM8748101.1"/>
    </source>
</evidence>
<dbReference type="AlphaFoldDB" id="A0AA41WET1"/>
<organism evidence="1 2">
    <name type="scientific">Thermalbibacter longus</name>
    <dbReference type="NCBI Taxonomy" id="2951981"/>
    <lineage>
        <taxon>Bacteria</taxon>
        <taxon>Pseudomonadati</taxon>
        <taxon>Thermomicrobiota</taxon>
        <taxon>Thermomicrobia</taxon>
        <taxon>Thermomicrobiales</taxon>
        <taxon>Thermomicrobiaceae</taxon>
        <taxon>Thermalbibacter</taxon>
    </lineage>
</organism>
<protein>
    <submittedName>
        <fullName evidence="1">DUF3090 domain-containing protein</fullName>
    </submittedName>
</protein>
<gene>
    <name evidence="1" type="ORF">NET02_02980</name>
</gene>
<dbReference type="InterPro" id="IPR021441">
    <property type="entry name" value="DUF3090"/>
</dbReference>
<dbReference type="Proteomes" id="UP001165306">
    <property type="component" value="Unassembled WGS sequence"/>
</dbReference>
<dbReference type="RefSeq" id="WP_284055878.1">
    <property type="nucleotide sequence ID" value="NZ_JAMSLR010000001.1"/>
</dbReference>
<sequence>MPAHRHEYDQLTVLEAEAIGQPGQRRFRLIAGAGGDVISLWMEKEQLQALGLAIEQLIEQLRSAGLIRSRVPEQPARLERPVPPSAPEYLVSKMAIGYDEERRQIAIFAHDIEQEDDEDPVFAGRATLPAAKALARQIAAVVAAGRPRCPRCGAVIGPEGHVCPHDNGHLPWIEG</sequence>
<accession>A0AA41WET1</accession>
<dbReference type="Pfam" id="PF11290">
    <property type="entry name" value="DUF3090"/>
    <property type="match status" value="1"/>
</dbReference>